<comment type="caution">
    <text evidence="1">The sequence shown here is derived from an EMBL/GenBank/DDBJ whole genome shotgun (WGS) entry which is preliminary data.</text>
</comment>
<dbReference type="Proteomes" id="UP001370490">
    <property type="component" value="Unassembled WGS sequence"/>
</dbReference>
<keyword evidence="2" id="KW-1185">Reference proteome</keyword>
<evidence type="ECO:0000313" key="1">
    <source>
        <dbReference type="EMBL" id="KAK6920505.1"/>
    </source>
</evidence>
<name>A0AAN8Z285_9MAGN</name>
<proteinExistence type="predicted"/>
<sequence>MGDAPGSSTLESHMANVVQEYVEEFQQKLKQSKAHISEILNIVDECDLVVTSPEHVKSIAILKKQFGYNGSICIPADLDKKAKKAIRRKANKAGIAIVEFQTQKVTETCKGFLRPDIDWPSSAKIFQFIDMDLRPMNGDILKTHKKGK</sequence>
<reference evidence="1 2" key="1">
    <citation type="submission" date="2023-12" db="EMBL/GenBank/DDBJ databases">
        <title>A high-quality genome assembly for Dillenia turbinata (Dilleniales).</title>
        <authorList>
            <person name="Chanderbali A."/>
        </authorList>
    </citation>
    <scope>NUCLEOTIDE SEQUENCE [LARGE SCALE GENOMIC DNA]</scope>
    <source>
        <strain evidence="1">LSX21</strain>
        <tissue evidence="1">Leaf</tissue>
    </source>
</reference>
<dbReference type="AlphaFoldDB" id="A0AAN8Z285"/>
<accession>A0AAN8Z285</accession>
<protein>
    <submittedName>
        <fullName evidence="1">Uncharacterized protein</fullName>
    </submittedName>
</protein>
<organism evidence="1 2">
    <name type="scientific">Dillenia turbinata</name>
    <dbReference type="NCBI Taxonomy" id="194707"/>
    <lineage>
        <taxon>Eukaryota</taxon>
        <taxon>Viridiplantae</taxon>
        <taxon>Streptophyta</taxon>
        <taxon>Embryophyta</taxon>
        <taxon>Tracheophyta</taxon>
        <taxon>Spermatophyta</taxon>
        <taxon>Magnoliopsida</taxon>
        <taxon>eudicotyledons</taxon>
        <taxon>Gunneridae</taxon>
        <taxon>Pentapetalae</taxon>
        <taxon>Dilleniales</taxon>
        <taxon>Dilleniaceae</taxon>
        <taxon>Dillenia</taxon>
    </lineage>
</organism>
<gene>
    <name evidence="1" type="ORF">RJ641_014183</name>
</gene>
<dbReference type="EMBL" id="JBAMMX010000020">
    <property type="protein sequence ID" value="KAK6920505.1"/>
    <property type="molecule type" value="Genomic_DNA"/>
</dbReference>
<evidence type="ECO:0000313" key="2">
    <source>
        <dbReference type="Proteomes" id="UP001370490"/>
    </source>
</evidence>